<evidence type="ECO:0000256" key="2">
    <source>
        <dbReference type="ARBA" id="ARBA00022771"/>
    </source>
</evidence>
<keyword evidence="2" id="KW-0863">Zinc-finger</keyword>
<accession>A0A024TMV0</accession>
<dbReference type="GeneID" id="20088622"/>
<proteinExistence type="predicted"/>
<dbReference type="RefSeq" id="XP_008876517.1">
    <property type="nucleotide sequence ID" value="XM_008878295.1"/>
</dbReference>
<dbReference type="AlphaFoldDB" id="A0A024TMV0"/>
<keyword evidence="1" id="KW-0479">Metal-binding</keyword>
<name>A0A024TMV0_9STRA</name>
<evidence type="ECO:0000256" key="1">
    <source>
        <dbReference type="ARBA" id="ARBA00022723"/>
    </source>
</evidence>
<keyword evidence="3" id="KW-0862">Zinc</keyword>
<dbReference type="InterPro" id="IPR013083">
    <property type="entry name" value="Znf_RING/FYVE/PHD"/>
</dbReference>
<feature type="region of interest" description="Disordered" evidence="4">
    <location>
        <begin position="52"/>
        <end position="93"/>
    </location>
</feature>
<sequence>MFSRRASIEPSCGSMDMSREEPSSPRRNRRASAGEVFAPLLFLLGVPAPTSLSSSAPPLTQSNRKSTSPVSRFNDGGSPDVATPLAWRRKRRPTDDAAFPSMETILPNQPDVLFHPSTSARSLRAASSRTTLGSQSDTESTLDFHAASLPCETVVRVCFMCDCTEPRSSHTPPSELIPSPCKCSLSWVHVNCLNGYRETSGRNSCPVCCTTWYQGYATVSFRRSFSMSFFAPGSK</sequence>
<evidence type="ECO:0000256" key="3">
    <source>
        <dbReference type="ARBA" id="ARBA00022833"/>
    </source>
</evidence>
<protein>
    <recommendedName>
        <fullName evidence="5">RING-CH-type domain-containing protein</fullName>
    </recommendedName>
</protein>
<dbReference type="Gene3D" id="3.30.40.10">
    <property type="entry name" value="Zinc/RING finger domain, C3HC4 (zinc finger)"/>
    <property type="match status" value="1"/>
</dbReference>
<evidence type="ECO:0000256" key="4">
    <source>
        <dbReference type="SAM" id="MobiDB-lite"/>
    </source>
</evidence>
<dbReference type="SMART" id="SM00744">
    <property type="entry name" value="RINGv"/>
    <property type="match status" value="1"/>
</dbReference>
<evidence type="ECO:0000259" key="5">
    <source>
        <dbReference type="PROSITE" id="PS51292"/>
    </source>
</evidence>
<feature type="compositionally biased region" description="Polar residues" evidence="4">
    <location>
        <begin position="61"/>
        <end position="71"/>
    </location>
</feature>
<dbReference type="EMBL" id="KI913983">
    <property type="protein sequence ID" value="ETV94926.1"/>
    <property type="molecule type" value="Genomic_DNA"/>
</dbReference>
<dbReference type="GO" id="GO:0008270">
    <property type="term" value="F:zinc ion binding"/>
    <property type="evidence" value="ECO:0007669"/>
    <property type="project" value="UniProtKB-KW"/>
</dbReference>
<dbReference type="OrthoDB" id="70494at2759"/>
<feature type="region of interest" description="Disordered" evidence="4">
    <location>
        <begin position="1"/>
        <end position="32"/>
    </location>
</feature>
<dbReference type="PROSITE" id="PS51292">
    <property type="entry name" value="ZF_RING_CH"/>
    <property type="match status" value="1"/>
</dbReference>
<gene>
    <name evidence="6" type="ORF">H310_11572</name>
</gene>
<feature type="domain" description="RING-CH-type" evidence="5">
    <location>
        <begin position="150"/>
        <end position="215"/>
    </location>
</feature>
<reference evidence="6" key="1">
    <citation type="submission" date="2013-12" db="EMBL/GenBank/DDBJ databases">
        <title>The Genome Sequence of Aphanomyces invadans NJM9701.</title>
        <authorList>
            <consortium name="The Broad Institute Genomics Platform"/>
            <person name="Russ C."/>
            <person name="Tyler B."/>
            <person name="van West P."/>
            <person name="Dieguez-Uribeondo J."/>
            <person name="Young S.K."/>
            <person name="Zeng Q."/>
            <person name="Gargeya S."/>
            <person name="Fitzgerald M."/>
            <person name="Abouelleil A."/>
            <person name="Alvarado L."/>
            <person name="Chapman S.B."/>
            <person name="Gainer-Dewar J."/>
            <person name="Goldberg J."/>
            <person name="Griggs A."/>
            <person name="Gujja S."/>
            <person name="Hansen M."/>
            <person name="Howarth C."/>
            <person name="Imamovic A."/>
            <person name="Ireland A."/>
            <person name="Larimer J."/>
            <person name="McCowan C."/>
            <person name="Murphy C."/>
            <person name="Pearson M."/>
            <person name="Poon T.W."/>
            <person name="Priest M."/>
            <person name="Roberts A."/>
            <person name="Saif S."/>
            <person name="Shea T."/>
            <person name="Sykes S."/>
            <person name="Wortman J."/>
            <person name="Nusbaum C."/>
            <person name="Birren B."/>
        </authorList>
    </citation>
    <scope>NUCLEOTIDE SEQUENCE [LARGE SCALE GENOMIC DNA]</scope>
    <source>
        <strain evidence="6">NJM9701</strain>
    </source>
</reference>
<dbReference type="VEuPathDB" id="FungiDB:H310_11572"/>
<dbReference type="InterPro" id="IPR011016">
    <property type="entry name" value="Znf_RING-CH"/>
</dbReference>
<evidence type="ECO:0000313" key="6">
    <source>
        <dbReference type="EMBL" id="ETV94926.1"/>
    </source>
</evidence>
<organism evidence="6">
    <name type="scientific">Aphanomyces invadans</name>
    <dbReference type="NCBI Taxonomy" id="157072"/>
    <lineage>
        <taxon>Eukaryota</taxon>
        <taxon>Sar</taxon>
        <taxon>Stramenopiles</taxon>
        <taxon>Oomycota</taxon>
        <taxon>Saprolegniomycetes</taxon>
        <taxon>Saprolegniales</taxon>
        <taxon>Verrucalvaceae</taxon>
        <taxon>Aphanomyces</taxon>
    </lineage>
</organism>